<keyword evidence="1" id="KW-0472">Membrane</keyword>
<keyword evidence="1" id="KW-0812">Transmembrane</keyword>
<keyword evidence="3" id="KW-1185">Reference proteome</keyword>
<accession>A0A0D5LKK6</accession>
<reference evidence="2 3" key="1">
    <citation type="journal article" date="2015" name="Genome Announc.">
        <title>Complete genome sequence of Martelella endophytica YC6887, which has antifungal activity associated with a halophyte.</title>
        <authorList>
            <person name="Khan A."/>
            <person name="Khan H."/>
            <person name="Chung E.J."/>
            <person name="Hossain M.T."/>
            <person name="Chung Y.R."/>
        </authorList>
    </citation>
    <scope>NUCLEOTIDE SEQUENCE [LARGE SCALE GENOMIC DNA]</scope>
    <source>
        <strain evidence="2">YC6887</strain>
    </source>
</reference>
<dbReference type="Proteomes" id="UP000032611">
    <property type="component" value="Chromosome"/>
</dbReference>
<name>A0A0D5LKK6_MAREN</name>
<organism evidence="2 3">
    <name type="scientific">Martelella endophytica</name>
    <dbReference type="NCBI Taxonomy" id="1486262"/>
    <lineage>
        <taxon>Bacteria</taxon>
        <taxon>Pseudomonadati</taxon>
        <taxon>Pseudomonadota</taxon>
        <taxon>Alphaproteobacteria</taxon>
        <taxon>Hyphomicrobiales</taxon>
        <taxon>Aurantimonadaceae</taxon>
        <taxon>Martelella</taxon>
    </lineage>
</organism>
<dbReference type="AlphaFoldDB" id="A0A0D5LKK6"/>
<proteinExistence type="predicted"/>
<evidence type="ECO:0000313" key="3">
    <source>
        <dbReference type="Proteomes" id="UP000032611"/>
    </source>
</evidence>
<sequence>MGDHMKTKQHFTEQGVLGVFCLFLGPIVTAGGWYLALKNSGQTYGDLPPIVSAMVILGGGFISLASIPLMLVGREFTSSDG</sequence>
<keyword evidence="1" id="KW-1133">Transmembrane helix</keyword>
<evidence type="ECO:0000313" key="2">
    <source>
        <dbReference type="EMBL" id="AJY44686.1"/>
    </source>
</evidence>
<dbReference type="HOGENOM" id="CLU_2569769_0_0_5"/>
<dbReference type="PATRIC" id="fig|1486262.3.peg.350"/>
<protein>
    <submittedName>
        <fullName evidence="2">Uncharacterized protein</fullName>
    </submittedName>
</protein>
<feature type="transmembrane region" description="Helical" evidence="1">
    <location>
        <begin position="49"/>
        <end position="72"/>
    </location>
</feature>
<dbReference type="EMBL" id="CP010803">
    <property type="protein sequence ID" value="AJY44686.1"/>
    <property type="molecule type" value="Genomic_DNA"/>
</dbReference>
<feature type="transmembrane region" description="Helical" evidence="1">
    <location>
        <begin position="15"/>
        <end position="37"/>
    </location>
</feature>
<gene>
    <name evidence="2" type="ORF">TM49_01700</name>
</gene>
<evidence type="ECO:0000256" key="1">
    <source>
        <dbReference type="SAM" id="Phobius"/>
    </source>
</evidence>
<dbReference type="KEGG" id="mey:TM49_01700"/>